<accession>A0AAW2V2J6</accession>
<reference evidence="1" key="2">
    <citation type="journal article" date="2024" name="Plant">
        <title>Genomic evolution and insights into agronomic trait innovations of Sesamum species.</title>
        <authorList>
            <person name="Miao H."/>
            <person name="Wang L."/>
            <person name="Qu L."/>
            <person name="Liu H."/>
            <person name="Sun Y."/>
            <person name="Le M."/>
            <person name="Wang Q."/>
            <person name="Wei S."/>
            <person name="Zheng Y."/>
            <person name="Lin W."/>
            <person name="Duan Y."/>
            <person name="Cao H."/>
            <person name="Xiong S."/>
            <person name="Wang X."/>
            <person name="Wei L."/>
            <person name="Li C."/>
            <person name="Ma Q."/>
            <person name="Ju M."/>
            <person name="Zhao R."/>
            <person name="Li G."/>
            <person name="Mu C."/>
            <person name="Tian Q."/>
            <person name="Mei H."/>
            <person name="Zhang T."/>
            <person name="Gao T."/>
            <person name="Zhang H."/>
        </authorList>
    </citation>
    <scope>NUCLEOTIDE SEQUENCE</scope>
    <source>
        <strain evidence="1">G02</strain>
    </source>
</reference>
<dbReference type="EMBL" id="JACGWJ010000004">
    <property type="protein sequence ID" value="KAL0423153.1"/>
    <property type="molecule type" value="Genomic_DNA"/>
</dbReference>
<dbReference type="SUPFAM" id="SSF53649">
    <property type="entry name" value="Alkaline phosphatase-like"/>
    <property type="match status" value="1"/>
</dbReference>
<organism evidence="1">
    <name type="scientific">Sesamum radiatum</name>
    <name type="common">Black benniseed</name>
    <dbReference type="NCBI Taxonomy" id="300843"/>
    <lineage>
        <taxon>Eukaryota</taxon>
        <taxon>Viridiplantae</taxon>
        <taxon>Streptophyta</taxon>
        <taxon>Embryophyta</taxon>
        <taxon>Tracheophyta</taxon>
        <taxon>Spermatophyta</taxon>
        <taxon>Magnoliopsida</taxon>
        <taxon>eudicotyledons</taxon>
        <taxon>Gunneridae</taxon>
        <taxon>Pentapetalae</taxon>
        <taxon>asterids</taxon>
        <taxon>lamiids</taxon>
        <taxon>Lamiales</taxon>
        <taxon>Pedaliaceae</taxon>
        <taxon>Sesamum</taxon>
    </lineage>
</organism>
<dbReference type="InterPro" id="IPR017850">
    <property type="entry name" value="Alkaline_phosphatase_core_sf"/>
</dbReference>
<keyword evidence="1" id="KW-0808">Transferase</keyword>
<protein>
    <submittedName>
        <fullName evidence="1">GPI ethanolamine phosphate transferase 2</fullName>
    </submittedName>
</protein>
<sequence length="182" mass="19677">MQEARIVHSLGCGDPNYWPLPFHPGFFPVKPTLSGMSGLESFYPPGFDSTDLAPNASVLPPEKLKSLYQELSGVRPLFDRLILMVIDGLPAEFVIGKDGKPPPEVLKKAMPYTQSLLAKGLAIGYHAKAAPPTVTMPRLKAMVSGAVGGFLDVATNFNTQAFLDDNLIGEILYWVSVCLSSK</sequence>
<reference evidence="1" key="1">
    <citation type="submission" date="2020-06" db="EMBL/GenBank/DDBJ databases">
        <authorList>
            <person name="Li T."/>
            <person name="Hu X."/>
            <person name="Zhang T."/>
            <person name="Song X."/>
            <person name="Zhang H."/>
            <person name="Dai N."/>
            <person name="Sheng W."/>
            <person name="Hou X."/>
            <person name="Wei L."/>
        </authorList>
    </citation>
    <scope>NUCLEOTIDE SEQUENCE</scope>
    <source>
        <strain evidence="1">G02</strain>
        <tissue evidence="1">Leaf</tissue>
    </source>
</reference>
<gene>
    <name evidence="1" type="ORF">Sradi_0850100</name>
</gene>
<dbReference type="GO" id="GO:0006506">
    <property type="term" value="P:GPI anchor biosynthetic process"/>
    <property type="evidence" value="ECO:0007669"/>
    <property type="project" value="InterPro"/>
</dbReference>
<dbReference type="Gene3D" id="3.40.720.10">
    <property type="entry name" value="Alkaline Phosphatase, subunit A"/>
    <property type="match status" value="1"/>
</dbReference>
<name>A0AAW2V2J6_SESRA</name>
<dbReference type="AlphaFoldDB" id="A0AAW2V2J6"/>
<dbReference type="InterPro" id="IPR039527">
    <property type="entry name" value="PIGG/GPI7"/>
</dbReference>
<dbReference type="PANTHER" id="PTHR23072">
    <property type="entry name" value="PHOSPHATIDYLINOSITOL GLYCAN-RELATED"/>
    <property type="match status" value="1"/>
</dbReference>
<evidence type="ECO:0000313" key="1">
    <source>
        <dbReference type="EMBL" id="KAL0423153.1"/>
    </source>
</evidence>
<dbReference type="PANTHER" id="PTHR23072:SF0">
    <property type="entry name" value="GPI ETHANOLAMINE PHOSPHATE TRANSFERASE 2"/>
    <property type="match status" value="1"/>
</dbReference>
<dbReference type="GO" id="GO:0005789">
    <property type="term" value="C:endoplasmic reticulum membrane"/>
    <property type="evidence" value="ECO:0007669"/>
    <property type="project" value="TreeGrafter"/>
</dbReference>
<proteinExistence type="predicted"/>
<dbReference type="GO" id="GO:0051267">
    <property type="term" value="F:CP2 mannose-ethanolamine phosphotransferase activity"/>
    <property type="evidence" value="ECO:0007669"/>
    <property type="project" value="TreeGrafter"/>
</dbReference>
<comment type="caution">
    <text evidence="1">The sequence shown here is derived from an EMBL/GenBank/DDBJ whole genome shotgun (WGS) entry which is preliminary data.</text>
</comment>